<dbReference type="SMART" id="SM00382">
    <property type="entry name" value="AAA"/>
    <property type="match status" value="1"/>
</dbReference>
<dbReference type="PROSITE" id="PS51372">
    <property type="entry name" value="PRD_2"/>
    <property type="match status" value="2"/>
</dbReference>
<sequence length="880" mass="101269">MSRKDEILAFLKNSNESFSAQQIADELNLDRANVSRYLNELYKEKSIEKQSGKPILYRVVNKGKRQNYPFRQLIGANGSLKIAVQQAQAAILYPPRGLHTLILGKTGTGKSLFAECMYEYAVESNILENHAPFITFNCADYSQNPQLLYGHIFGVKKGAYTGADSDRPGLLEKCDGGILFLDEIHRLPHEGQEMLFTFIDKGEFRRLGESDHLRKASVQIIGATTENPESFLLETFTRRIPMSITLPSLDDRNLEERFQLIEHFLILESKRLNETIYVDRRALSALLIYHASANIGQLQRDLKLSCAKAFLNYKSNQIQYLNITQMDLPIHVQKGLLDTKDFREKMDRLIGSDQEIFKFHDQESDSEMRDEDDNFYDVIESKLHQLHQDGRSDADIKKELLVDIDQYFNRYLDKLPEVGVNEVVDEQIWGITEKIYSFAEGELVRSFSNKMKFAFALHLQGSIERIKQFQTVFHPNLNEIRKKYSKEFKVSIEIAQMIENELNVEIPLDEIGFITMFLAADIEENMHQQGQNVGIIVMMHGKSTASSMLQTVQDLLGVQQGKALDMPLSMEVREMYERVKNTVIELNPTKGVLFLVDMGSLSSFGNMIFEETGVKTKTISMTSTPIVMEAVRKASLGRSLEDIYQSCQQLFDYKFSTSKSREKPLKKAIITACFTGEGVALKLKTRLVDLVKGKNIEILSIQFLNRHAFTEKVGQISEQYDILAIVGTVHFQYDDIPFFSAIDVFHKNKFKEIEKLIEDEEPYQKMAQSLEGHISTIPHVQQLIQRLRKLVNEIERKLMITLEDGVDKGIIIHLIFLIENMKLKQVVRQFDDFSGFRKKYAREMSVVKETLRDLEKEFDFILSESETAYLCQMFIENRKS</sequence>
<evidence type="ECO:0000313" key="10">
    <source>
        <dbReference type="EMBL" id="OOP69896.1"/>
    </source>
</evidence>
<gene>
    <name evidence="10" type="ORF">BWZ43_02655</name>
</gene>
<feature type="domain" description="Sigma-54 factor interaction" evidence="7">
    <location>
        <begin position="73"/>
        <end position="307"/>
    </location>
</feature>
<feature type="domain" description="PRD" evidence="9">
    <location>
        <begin position="778"/>
        <end position="880"/>
    </location>
</feature>
<reference evidence="10 11" key="1">
    <citation type="submission" date="2017-01" db="EMBL/GenBank/DDBJ databases">
        <title>Draft genome sequence of Bacillus oleronius.</title>
        <authorList>
            <person name="Allam M."/>
        </authorList>
    </citation>
    <scope>NUCLEOTIDE SEQUENCE [LARGE SCALE GENOMIC DNA]</scope>
    <source>
        <strain evidence="10 11">DSM 9356</strain>
    </source>
</reference>
<dbReference type="InterPro" id="IPR036662">
    <property type="entry name" value="PTS_EIIA_man-typ_sf"/>
</dbReference>
<dbReference type="PROSITE" id="PS50045">
    <property type="entry name" value="SIGMA54_INTERACT_4"/>
    <property type="match status" value="1"/>
</dbReference>
<dbReference type="GO" id="GO:0016301">
    <property type="term" value="F:kinase activity"/>
    <property type="evidence" value="ECO:0007669"/>
    <property type="project" value="UniProtKB-KW"/>
</dbReference>
<dbReference type="CDD" id="cd00009">
    <property type="entry name" value="AAA"/>
    <property type="match status" value="1"/>
</dbReference>
<keyword evidence="1" id="KW-0808">Transferase</keyword>
<dbReference type="InterPro" id="IPR033887">
    <property type="entry name" value="PTS_IIA_man"/>
</dbReference>
<dbReference type="Gene3D" id="3.40.50.300">
    <property type="entry name" value="P-loop containing nucleotide triphosphate hydrolases"/>
    <property type="match status" value="1"/>
</dbReference>
<dbReference type="PROSITE" id="PS51096">
    <property type="entry name" value="PTS_EIIA_TYPE_4"/>
    <property type="match status" value="1"/>
</dbReference>
<dbReference type="AlphaFoldDB" id="A0A8E2IAS1"/>
<dbReference type="InterPro" id="IPR003593">
    <property type="entry name" value="AAA+_ATPase"/>
</dbReference>
<evidence type="ECO:0000259" key="8">
    <source>
        <dbReference type="PROSITE" id="PS51096"/>
    </source>
</evidence>
<feature type="coiled-coil region" evidence="6">
    <location>
        <begin position="777"/>
        <end position="804"/>
    </location>
</feature>
<dbReference type="Pfam" id="PF03610">
    <property type="entry name" value="EIIA-man"/>
    <property type="match status" value="1"/>
</dbReference>
<comment type="caution">
    <text evidence="10">The sequence shown here is derived from an EMBL/GenBank/DDBJ whole genome shotgun (WGS) entry which is preliminary data.</text>
</comment>
<dbReference type="Gene3D" id="3.40.50.510">
    <property type="entry name" value="Phosphotransferase system, mannose-type IIA component"/>
    <property type="match status" value="1"/>
</dbReference>
<evidence type="ECO:0000256" key="2">
    <source>
        <dbReference type="ARBA" id="ARBA00022741"/>
    </source>
</evidence>
<dbReference type="PANTHER" id="PTHR32071:SF38">
    <property type="entry name" value="PSP OPERON TRANSCRIPTIONAL ACTIVATOR"/>
    <property type="match status" value="1"/>
</dbReference>
<keyword evidence="6" id="KW-0175">Coiled coil</keyword>
<dbReference type="SUPFAM" id="SSF53062">
    <property type="entry name" value="PTS system fructose IIA component-like"/>
    <property type="match status" value="1"/>
</dbReference>
<dbReference type="InterPro" id="IPR036634">
    <property type="entry name" value="PRD_sf"/>
</dbReference>
<keyword evidence="11" id="KW-1185">Reference proteome</keyword>
<evidence type="ECO:0000313" key="11">
    <source>
        <dbReference type="Proteomes" id="UP000189761"/>
    </source>
</evidence>
<dbReference type="SUPFAM" id="SSF46785">
    <property type="entry name" value="Winged helix' DNA-binding domain"/>
    <property type="match status" value="1"/>
</dbReference>
<dbReference type="CDD" id="cd00006">
    <property type="entry name" value="PTS_IIA_man"/>
    <property type="match status" value="1"/>
</dbReference>
<dbReference type="PANTHER" id="PTHR32071">
    <property type="entry name" value="TRANSCRIPTIONAL REGULATORY PROTEIN"/>
    <property type="match status" value="1"/>
</dbReference>
<accession>A0A8E2IAS1</accession>
<dbReference type="CDD" id="cd00090">
    <property type="entry name" value="HTH_ARSR"/>
    <property type="match status" value="1"/>
</dbReference>
<dbReference type="GO" id="GO:0016020">
    <property type="term" value="C:membrane"/>
    <property type="evidence" value="ECO:0007669"/>
    <property type="project" value="InterPro"/>
</dbReference>
<dbReference type="Gene3D" id="1.10.1790.10">
    <property type="entry name" value="PRD domain"/>
    <property type="match status" value="2"/>
</dbReference>
<dbReference type="InterPro" id="IPR027417">
    <property type="entry name" value="P-loop_NTPase"/>
</dbReference>
<dbReference type="Gene3D" id="1.10.10.10">
    <property type="entry name" value="Winged helix-like DNA-binding domain superfamily/Winged helix DNA-binding domain"/>
    <property type="match status" value="1"/>
</dbReference>
<evidence type="ECO:0000256" key="5">
    <source>
        <dbReference type="ARBA" id="ARBA00023125"/>
    </source>
</evidence>
<dbReference type="Pfam" id="PF00158">
    <property type="entry name" value="Sigma54_activat"/>
    <property type="match status" value="1"/>
</dbReference>
<keyword evidence="2" id="KW-0547">Nucleotide-binding</keyword>
<dbReference type="GO" id="GO:0009401">
    <property type="term" value="P:phosphoenolpyruvate-dependent sugar phosphotransferase system"/>
    <property type="evidence" value="ECO:0007669"/>
    <property type="project" value="InterPro"/>
</dbReference>
<keyword evidence="4" id="KW-0067">ATP-binding</keyword>
<protein>
    <submittedName>
        <fullName evidence="10">ArsR family transcriptional regulator</fullName>
    </submittedName>
</protein>
<evidence type="ECO:0000256" key="1">
    <source>
        <dbReference type="ARBA" id="ARBA00022679"/>
    </source>
</evidence>
<organism evidence="10 11">
    <name type="scientific">Heyndrickxia oleronia</name>
    <dbReference type="NCBI Taxonomy" id="38875"/>
    <lineage>
        <taxon>Bacteria</taxon>
        <taxon>Bacillati</taxon>
        <taxon>Bacillota</taxon>
        <taxon>Bacilli</taxon>
        <taxon>Bacillales</taxon>
        <taxon>Bacillaceae</taxon>
        <taxon>Heyndrickxia</taxon>
    </lineage>
</organism>
<dbReference type="InterPro" id="IPR036390">
    <property type="entry name" value="WH_DNA-bd_sf"/>
</dbReference>
<dbReference type="Pfam" id="PF00874">
    <property type="entry name" value="PRD"/>
    <property type="match status" value="2"/>
</dbReference>
<dbReference type="SUPFAM" id="SSF63520">
    <property type="entry name" value="PTS-regulatory domain, PRD"/>
    <property type="match status" value="2"/>
</dbReference>
<feature type="domain" description="PTS EIIA type-4" evidence="8">
    <location>
        <begin position="532"/>
        <end position="665"/>
    </location>
</feature>
<evidence type="ECO:0000256" key="3">
    <source>
        <dbReference type="ARBA" id="ARBA00022777"/>
    </source>
</evidence>
<keyword evidence="5" id="KW-0238">DNA-binding</keyword>
<dbReference type="SUPFAM" id="SSF52540">
    <property type="entry name" value="P-loop containing nucleoside triphosphate hydrolases"/>
    <property type="match status" value="1"/>
</dbReference>
<dbReference type="InterPro" id="IPR036388">
    <property type="entry name" value="WH-like_DNA-bd_sf"/>
</dbReference>
<feature type="domain" description="PRD" evidence="9">
    <location>
        <begin position="423"/>
        <end position="528"/>
    </location>
</feature>
<keyword evidence="3" id="KW-0418">Kinase</keyword>
<dbReference type="InterPro" id="IPR011608">
    <property type="entry name" value="PRD"/>
</dbReference>
<dbReference type="GO" id="GO:0003677">
    <property type="term" value="F:DNA binding"/>
    <property type="evidence" value="ECO:0007669"/>
    <property type="project" value="UniProtKB-KW"/>
</dbReference>
<dbReference type="Proteomes" id="UP000189761">
    <property type="component" value="Unassembled WGS sequence"/>
</dbReference>
<name>A0A8E2IAS1_9BACI</name>
<evidence type="ECO:0000259" key="7">
    <source>
        <dbReference type="PROSITE" id="PS50045"/>
    </source>
</evidence>
<dbReference type="InterPro" id="IPR004701">
    <property type="entry name" value="PTS_EIIA_man-typ"/>
</dbReference>
<dbReference type="InterPro" id="IPR011991">
    <property type="entry name" value="ArsR-like_HTH"/>
</dbReference>
<dbReference type="RefSeq" id="WP_078109389.1">
    <property type="nucleotide sequence ID" value="NZ_CP065424.1"/>
</dbReference>
<dbReference type="InterPro" id="IPR002078">
    <property type="entry name" value="Sigma_54_int"/>
</dbReference>
<evidence type="ECO:0000259" key="9">
    <source>
        <dbReference type="PROSITE" id="PS51372"/>
    </source>
</evidence>
<proteinExistence type="predicted"/>
<dbReference type="EMBL" id="MTLA01000028">
    <property type="protein sequence ID" value="OOP69896.1"/>
    <property type="molecule type" value="Genomic_DNA"/>
</dbReference>
<dbReference type="GO" id="GO:0006355">
    <property type="term" value="P:regulation of DNA-templated transcription"/>
    <property type="evidence" value="ECO:0007669"/>
    <property type="project" value="InterPro"/>
</dbReference>
<evidence type="ECO:0000256" key="6">
    <source>
        <dbReference type="SAM" id="Coils"/>
    </source>
</evidence>
<evidence type="ECO:0000256" key="4">
    <source>
        <dbReference type="ARBA" id="ARBA00022840"/>
    </source>
</evidence>
<dbReference type="GO" id="GO:0005524">
    <property type="term" value="F:ATP binding"/>
    <property type="evidence" value="ECO:0007669"/>
    <property type="project" value="UniProtKB-KW"/>
</dbReference>